<proteinExistence type="predicted"/>
<evidence type="ECO:0000313" key="2">
    <source>
        <dbReference type="Proteomes" id="UP000629098"/>
    </source>
</evidence>
<dbReference type="RefSeq" id="WP_190834100.1">
    <property type="nucleotide sequence ID" value="NZ_CAWPPI010000082.1"/>
</dbReference>
<accession>A0A8J7CFW2</accession>
<reference evidence="1" key="1">
    <citation type="submission" date="2020-09" db="EMBL/GenBank/DDBJ databases">
        <title>Iningainema tapete sp. nov. (Scytonemataceae, Cyanobacteria) from greenhouses in central Florida (USA) produces two types of nodularin with biosynthetic potential for microcystin-LR and anabaenopeptins.</title>
        <authorList>
            <person name="Berthold D.E."/>
            <person name="Lefler F.W."/>
            <person name="Huang I.-S."/>
            <person name="Abdulla H."/>
            <person name="Zimba P.V."/>
            <person name="Laughinghouse H.D. IV."/>
        </authorList>
    </citation>
    <scope>NUCLEOTIDE SEQUENCE</scope>
    <source>
        <strain evidence="1">BLCCT55</strain>
    </source>
</reference>
<dbReference type="Proteomes" id="UP000629098">
    <property type="component" value="Unassembled WGS sequence"/>
</dbReference>
<sequence length="111" mass="12457">MSNMSNQTREFFDDASNRNLLWEYIQSMSPEMISQLSKPISSEVPQVMERTIVSMLGTLPSEHFGVLVTTSRENLGKLLIAAMINGYFLRNAEQLVGFEKSLQAAAHTDES</sequence>
<comment type="caution">
    <text evidence="1">The sequence shown here is derived from an EMBL/GenBank/DDBJ whole genome shotgun (WGS) entry which is preliminary data.</text>
</comment>
<evidence type="ECO:0000313" key="1">
    <source>
        <dbReference type="EMBL" id="MBD2775485.1"/>
    </source>
</evidence>
<name>A0A8J7CFW2_9CYAN</name>
<protein>
    <submittedName>
        <fullName evidence="1">DUF760 domain-containing protein</fullName>
    </submittedName>
</protein>
<dbReference type="EMBL" id="JACXAE010000082">
    <property type="protein sequence ID" value="MBD2775485.1"/>
    <property type="molecule type" value="Genomic_DNA"/>
</dbReference>
<dbReference type="Pfam" id="PF05542">
    <property type="entry name" value="DUF760"/>
    <property type="match status" value="1"/>
</dbReference>
<dbReference type="InterPro" id="IPR008479">
    <property type="entry name" value="DUF760"/>
</dbReference>
<dbReference type="AlphaFoldDB" id="A0A8J7CFW2"/>
<dbReference type="PANTHER" id="PTHR33598:SF2">
    <property type="entry name" value="MAR-BINDING FILAMENT-LIKE PROTEIN"/>
    <property type="match status" value="1"/>
</dbReference>
<organism evidence="1 2">
    <name type="scientific">Iningainema tapete BLCC-T55</name>
    <dbReference type="NCBI Taxonomy" id="2748662"/>
    <lineage>
        <taxon>Bacteria</taxon>
        <taxon>Bacillati</taxon>
        <taxon>Cyanobacteriota</taxon>
        <taxon>Cyanophyceae</taxon>
        <taxon>Nostocales</taxon>
        <taxon>Scytonemataceae</taxon>
        <taxon>Iningainema tapete</taxon>
    </lineage>
</organism>
<keyword evidence="2" id="KW-1185">Reference proteome</keyword>
<dbReference type="PANTHER" id="PTHR33598">
    <property type="entry name" value="OS02G0833400 PROTEIN"/>
    <property type="match status" value="1"/>
</dbReference>
<gene>
    <name evidence="1" type="ORF">ICL16_26360</name>
</gene>